<keyword evidence="3 6" id="KW-0812">Transmembrane</keyword>
<evidence type="ECO:0000256" key="5">
    <source>
        <dbReference type="ARBA" id="ARBA00023136"/>
    </source>
</evidence>
<feature type="transmembrane region" description="Helical" evidence="6">
    <location>
        <begin position="177"/>
        <end position="198"/>
    </location>
</feature>
<evidence type="ECO:0000313" key="7">
    <source>
        <dbReference type="EMBL" id="PXW96104.1"/>
    </source>
</evidence>
<evidence type="ECO:0000313" key="8">
    <source>
        <dbReference type="Proteomes" id="UP000247811"/>
    </source>
</evidence>
<comment type="subcellular location">
    <subcellularLocation>
        <location evidence="1 6">Membrane</location>
        <topology evidence="1 6">Multi-pass membrane protein</topology>
    </subcellularLocation>
</comment>
<keyword evidence="4 6" id="KW-1133">Transmembrane helix</keyword>
<feature type="transmembrane region" description="Helical" evidence="6">
    <location>
        <begin position="144"/>
        <end position="165"/>
    </location>
</feature>
<gene>
    <name evidence="7" type="ORF">C7444_10710</name>
</gene>
<comment type="similarity">
    <text evidence="2 6">Belongs to the GDT1 family.</text>
</comment>
<evidence type="ECO:0000256" key="4">
    <source>
        <dbReference type="ARBA" id="ARBA00022989"/>
    </source>
</evidence>
<dbReference type="EMBL" id="QJJS01000007">
    <property type="protein sequence ID" value="PXW96104.1"/>
    <property type="molecule type" value="Genomic_DNA"/>
</dbReference>
<dbReference type="PANTHER" id="PTHR12608:SF1">
    <property type="entry name" value="TRANSMEMBRANE PROTEIN 165"/>
    <property type="match status" value="1"/>
</dbReference>
<keyword evidence="8" id="KW-1185">Reference proteome</keyword>
<dbReference type="Pfam" id="PF01169">
    <property type="entry name" value="GDT1"/>
    <property type="match status" value="2"/>
</dbReference>
<feature type="transmembrane region" description="Helical" evidence="6">
    <location>
        <begin position="46"/>
        <end position="66"/>
    </location>
</feature>
<dbReference type="Proteomes" id="UP000247811">
    <property type="component" value="Unassembled WGS sequence"/>
</dbReference>
<dbReference type="GO" id="GO:0046873">
    <property type="term" value="F:metal ion transmembrane transporter activity"/>
    <property type="evidence" value="ECO:0007669"/>
    <property type="project" value="InterPro"/>
</dbReference>
<dbReference type="GO" id="GO:0016020">
    <property type="term" value="C:membrane"/>
    <property type="evidence" value="ECO:0007669"/>
    <property type="project" value="UniProtKB-SubCell"/>
</dbReference>
<protein>
    <recommendedName>
        <fullName evidence="6">GDT1 family protein</fullName>
    </recommendedName>
</protein>
<dbReference type="PANTHER" id="PTHR12608">
    <property type="entry name" value="TRANSMEMBRANE PROTEIN HTP-1 RELATED"/>
    <property type="match status" value="1"/>
</dbReference>
<evidence type="ECO:0000256" key="6">
    <source>
        <dbReference type="RuleBase" id="RU365102"/>
    </source>
</evidence>
<feature type="transmembrane region" description="Helical" evidence="6">
    <location>
        <begin position="78"/>
        <end position="96"/>
    </location>
</feature>
<organism evidence="7 8">
    <name type="scientific">Sphaerotilus hippei</name>
    <dbReference type="NCBI Taxonomy" id="744406"/>
    <lineage>
        <taxon>Bacteria</taxon>
        <taxon>Pseudomonadati</taxon>
        <taxon>Pseudomonadota</taxon>
        <taxon>Betaproteobacteria</taxon>
        <taxon>Burkholderiales</taxon>
        <taxon>Sphaerotilaceae</taxon>
        <taxon>Sphaerotilus</taxon>
    </lineage>
</organism>
<evidence type="ECO:0000256" key="2">
    <source>
        <dbReference type="ARBA" id="ARBA00009190"/>
    </source>
</evidence>
<dbReference type="AlphaFoldDB" id="A0A318H043"/>
<sequence length="201" mass="21288">MLVFRPRNSSNVEAFFVSTGIVALGEMGDKTQLLALLLAARFKRPLPIILGILVATLANHAMAGAVGDWVAKAMGPDLLRWVIGGSFLAMAVWMLIPDQIDDDEGTGKERFGVFGTTVIAFFVAEMGDKTQIATVALAARYTDLLAVVAGTTLGMMLANVPAVFLGDQVARKVSMKLVHAIAAAIFAVLGVLTLLNIGKLF</sequence>
<accession>A0A318H043</accession>
<reference evidence="7 8" key="1">
    <citation type="submission" date="2018-05" db="EMBL/GenBank/DDBJ databases">
        <title>Genomic Encyclopedia of Type Strains, Phase IV (KMG-IV): sequencing the most valuable type-strain genomes for metagenomic binning, comparative biology and taxonomic classification.</title>
        <authorList>
            <person name="Goeker M."/>
        </authorList>
    </citation>
    <scope>NUCLEOTIDE SEQUENCE [LARGE SCALE GENOMIC DNA]</scope>
    <source>
        <strain evidence="7 8">DSM 566</strain>
    </source>
</reference>
<evidence type="ECO:0000256" key="3">
    <source>
        <dbReference type="ARBA" id="ARBA00022692"/>
    </source>
</evidence>
<evidence type="ECO:0000256" key="1">
    <source>
        <dbReference type="ARBA" id="ARBA00004141"/>
    </source>
</evidence>
<proteinExistence type="inferred from homology"/>
<feature type="transmembrane region" description="Helical" evidence="6">
    <location>
        <begin position="108"/>
        <end position="124"/>
    </location>
</feature>
<comment type="caution">
    <text evidence="7">The sequence shown here is derived from an EMBL/GenBank/DDBJ whole genome shotgun (WGS) entry which is preliminary data.</text>
</comment>
<name>A0A318H043_9BURK</name>
<keyword evidence="5 6" id="KW-0472">Membrane</keyword>
<dbReference type="InterPro" id="IPR001727">
    <property type="entry name" value="GDT1-like"/>
</dbReference>